<dbReference type="InterPro" id="IPR036390">
    <property type="entry name" value="WH_DNA-bd_sf"/>
</dbReference>
<reference evidence="5" key="1">
    <citation type="submission" date="2016-04" db="EMBL/GenBank/DDBJ databases">
        <authorList>
            <person name="Evans L.H."/>
            <person name="Alamgir A."/>
            <person name="Owens N."/>
            <person name="Weber N.D."/>
            <person name="Virtaneva K."/>
            <person name="Barbian K."/>
            <person name="Babar A."/>
            <person name="Rosenke K."/>
        </authorList>
    </citation>
    <scope>NUCLEOTIDE SEQUENCE</scope>
    <source>
        <strain evidence="5">86</strain>
    </source>
</reference>
<dbReference type="Gene3D" id="1.10.10.10">
    <property type="entry name" value="Winged helix-like DNA-binding domain superfamily/Winged helix DNA-binding domain"/>
    <property type="match status" value="1"/>
</dbReference>
<dbReference type="InterPro" id="IPR018356">
    <property type="entry name" value="Tscrpt_reg_HTH_DeoR_CS"/>
</dbReference>
<dbReference type="EMBL" id="FLUN01000001">
    <property type="protein sequence ID" value="SBV95079.1"/>
    <property type="molecule type" value="Genomic_DNA"/>
</dbReference>
<feature type="domain" description="HTH deoR-type" evidence="4">
    <location>
        <begin position="3"/>
        <end position="58"/>
    </location>
</feature>
<dbReference type="InterPro" id="IPR037171">
    <property type="entry name" value="NagB/RpiA_transferase-like"/>
</dbReference>
<dbReference type="PROSITE" id="PS00894">
    <property type="entry name" value="HTH_DEOR_1"/>
    <property type="match status" value="1"/>
</dbReference>
<dbReference type="Pfam" id="PF08220">
    <property type="entry name" value="HTH_DeoR"/>
    <property type="match status" value="1"/>
</dbReference>
<evidence type="ECO:0000256" key="2">
    <source>
        <dbReference type="ARBA" id="ARBA00023125"/>
    </source>
</evidence>
<gene>
    <name evidence="5" type="primary">fruR</name>
    <name evidence="5" type="ORF">KL86CLO1_10599</name>
</gene>
<evidence type="ECO:0000313" key="5">
    <source>
        <dbReference type="EMBL" id="SBV95079.1"/>
    </source>
</evidence>
<dbReference type="InterPro" id="IPR050313">
    <property type="entry name" value="Carb_Metab_HTH_regulators"/>
</dbReference>
<keyword evidence="1" id="KW-0805">Transcription regulation</keyword>
<keyword evidence="3" id="KW-0804">Transcription</keyword>
<evidence type="ECO:0000256" key="3">
    <source>
        <dbReference type="ARBA" id="ARBA00023163"/>
    </source>
</evidence>
<dbReference type="Gene3D" id="3.40.50.1360">
    <property type="match status" value="1"/>
</dbReference>
<dbReference type="PANTHER" id="PTHR30363">
    <property type="entry name" value="HTH-TYPE TRANSCRIPTIONAL REGULATOR SRLR-RELATED"/>
    <property type="match status" value="1"/>
</dbReference>
<dbReference type="GO" id="GO:0003677">
    <property type="term" value="F:DNA binding"/>
    <property type="evidence" value="ECO:0007669"/>
    <property type="project" value="UniProtKB-KW"/>
</dbReference>
<dbReference type="PROSITE" id="PS51000">
    <property type="entry name" value="HTH_DEOR_2"/>
    <property type="match status" value="1"/>
</dbReference>
<dbReference type="AlphaFoldDB" id="A0A212J6I8"/>
<dbReference type="InterPro" id="IPR014036">
    <property type="entry name" value="DeoR-like_C"/>
</dbReference>
<dbReference type="InterPro" id="IPR001034">
    <property type="entry name" value="DeoR_HTH"/>
</dbReference>
<evidence type="ECO:0000259" key="4">
    <source>
        <dbReference type="PROSITE" id="PS51000"/>
    </source>
</evidence>
<sequence>MLTQERYQMILNLLSRRRAVTVTELTQELGASEATVRRDLNTLREMGKLNKVHGGATALSASFLTYDEDISVKSARNIESKALLGQYAATLIQDDDFVYIDAGTTTEHLVDAVGESRATFVTNGFSHAQRLARKGLKSYILGGQFKASTEAVVGSVASKNLRRYNFTKCFIGVNGISQEAGFTSPDAEEAMLKSEAVARSYMVYVLADHSKFNVVASVSFAELGKACIITDTLPDESYRSLTVIREVAQKS</sequence>
<dbReference type="InterPro" id="IPR036388">
    <property type="entry name" value="WH-like_DNA-bd_sf"/>
</dbReference>
<dbReference type="SUPFAM" id="SSF46785">
    <property type="entry name" value="Winged helix' DNA-binding domain"/>
    <property type="match status" value="1"/>
</dbReference>
<dbReference type="SMART" id="SM01134">
    <property type="entry name" value="DeoRC"/>
    <property type="match status" value="1"/>
</dbReference>
<dbReference type="SUPFAM" id="SSF100950">
    <property type="entry name" value="NagB/RpiA/CoA transferase-like"/>
    <property type="match status" value="1"/>
</dbReference>
<organism evidence="5">
    <name type="scientific">uncultured Eubacteriales bacterium</name>
    <dbReference type="NCBI Taxonomy" id="172733"/>
    <lineage>
        <taxon>Bacteria</taxon>
        <taxon>Bacillati</taxon>
        <taxon>Bacillota</taxon>
        <taxon>Clostridia</taxon>
        <taxon>Eubacteriales</taxon>
        <taxon>environmental samples</taxon>
    </lineage>
</organism>
<proteinExistence type="predicted"/>
<dbReference type="GO" id="GO:0003700">
    <property type="term" value="F:DNA-binding transcription factor activity"/>
    <property type="evidence" value="ECO:0007669"/>
    <property type="project" value="InterPro"/>
</dbReference>
<dbReference type="Pfam" id="PF00455">
    <property type="entry name" value="DeoRC"/>
    <property type="match status" value="1"/>
</dbReference>
<protein>
    <submittedName>
        <fullName evidence="5">Uncharacterized HTH-type transcriptional regulator FruR</fullName>
    </submittedName>
</protein>
<name>A0A212J6I8_9FIRM</name>
<keyword evidence="2" id="KW-0238">DNA-binding</keyword>
<dbReference type="SMART" id="SM00420">
    <property type="entry name" value="HTH_DEOR"/>
    <property type="match status" value="1"/>
</dbReference>
<evidence type="ECO:0000256" key="1">
    <source>
        <dbReference type="ARBA" id="ARBA00023015"/>
    </source>
</evidence>
<dbReference type="PRINTS" id="PR00037">
    <property type="entry name" value="HTHLACR"/>
</dbReference>
<dbReference type="PANTHER" id="PTHR30363:SF56">
    <property type="entry name" value="TRANSCRIPTIONAL REGULATOR, DEOR FAMILY"/>
    <property type="match status" value="1"/>
</dbReference>
<accession>A0A212J6I8</accession>